<accession>A0A1H5PUZ7</accession>
<name>A0A1H5PUZ7_9ACTN</name>
<gene>
    <name evidence="1" type="ORF">SAMN04488561_5991</name>
</gene>
<dbReference type="Proteomes" id="UP000181980">
    <property type="component" value="Unassembled WGS sequence"/>
</dbReference>
<dbReference type="STRING" id="561176.SAMN04488561_5991"/>
<dbReference type="SUPFAM" id="SSF52980">
    <property type="entry name" value="Restriction endonuclease-like"/>
    <property type="match status" value="1"/>
</dbReference>
<reference evidence="2" key="1">
    <citation type="submission" date="2016-10" db="EMBL/GenBank/DDBJ databases">
        <authorList>
            <person name="Varghese N."/>
            <person name="Submissions S."/>
        </authorList>
    </citation>
    <scope>NUCLEOTIDE SEQUENCE [LARGE SCALE GENOMIC DNA]</scope>
    <source>
        <strain evidence="2">DSM 45237</strain>
    </source>
</reference>
<dbReference type="AlphaFoldDB" id="A0A1H5PUZ7"/>
<dbReference type="EMBL" id="FNUC01000004">
    <property type="protein sequence ID" value="SEF17673.1"/>
    <property type="molecule type" value="Genomic_DNA"/>
</dbReference>
<evidence type="ECO:0000313" key="1">
    <source>
        <dbReference type="EMBL" id="SEF17673.1"/>
    </source>
</evidence>
<dbReference type="InterPro" id="IPR011335">
    <property type="entry name" value="Restrct_endonuc-II-like"/>
</dbReference>
<evidence type="ECO:0008006" key="3">
    <source>
        <dbReference type="Google" id="ProtNLM"/>
    </source>
</evidence>
<proteinExistence type="predicted"/>
<protein>
    <recommendedName>
        <fullName evidence="3">Transcriptional regulator, AbiEi antitoxin, Type IV TA system</fullName>
    </recommendedName>
</protein>
<organism evidence="1 2">
    <name type="scientific">Jiangella alba</name>
    <dbReference type="NCBI Taxonomy" id="561176"/>
    <lineage>
        <taxon>Bacteria</taxon>
        <taxon>Bacillati</taxon>
        <taxon>Actinomycetota</taxon>
        <taxon>Actinomycetes</taxon>
        <taxon>Jiangellales</taxon>
        <taxon>Jiangellaceae</taxon>
        <taxon>Jiangella</taxon>
    </lineage>
</organism>
<sequence length="310" mass="33536">MNGMRIPDELVLLAEAQDGIVTRRQAGACGMSPAAIRYALGPGGHWQRLAAGIYATFTGRLTPRHRVRAALLRGGVDAMISGGHACRAYGLRYVPQEAPLVCLVRAGAQPVALVFAEFRRTSALPAPRSIDGIPVAPPARAVVDACRGRYSLRTVRALLCEAVQSGLTTHHLLVDAVGDARWAGSRLVRLALGDVHAGCRSAPECELRDLLRSSLVLDEPLWNRPLPGTGAGRLVPDAHWRGARVVVEVDSSEWHRLGDGPERTEQRRARYAALGWIVVPVSPWRLRHEPGAVLAEIEAAVRGYRCRHAG</sequence>
<keyword evidence="2" id="KW-1185">Reference proteome</keyword>
<evidence type="ECO:0000313" key="2">
    <source>
        <dbReference type="Proteomes" id="UP000181980"/>
    </source>
</evidence>